<keyword evidence="3" id="KW-1185">Reference proteome</keyword>
<dbReference type="InterPro" id="IPR010499">
    <property type="entry name" value="AraC_E-bd"/>
</dbReference>
<feature type="domain" description="AraC effector-binding" evidence="1">
    <location>
        <begin position="7"/>
        <end position="159"/>
    </location>
</feature>
<dbReference type="Pfam" id="PF14526">
    <property type="entry name" value="Cass2"/>
    <property type="match status" value="1"/>
</dbReference>
<dbReference type="EMBL" id="JBHTKL010000006">
    <property type="protein sequence ID" value="MFD1020927.1"/>
    <property type="molecule type" value="Genomic_DNA"/>
</dbReference>
<dbReference type="PANTHER" id="PTHR36444:SF2">
    <property type="entry name" value="TRANSCRIPTIONAL REGULATOR PROTEIN YOBU-RELATED"/>
    <property type="match status" value="1"/>
</dbReference>
<accession>A0ABW3L579</accession>
<dbReference type="InterPro" id="IPR011256">
    <property type="entry name" value="Reg_factor_effector_dom_sf"/>
</dbReference>
<sequence>MEKTKRIEYRGVKEIGEKKLVGFRVVCEDMKEFGEEIPKASMKLVERKSEIKHLVEPVNLIGAFKVAEESQDEDGYWSCFEVEAIEDVPEGMVSLTIPKQKYAVLNFKGHSSEIIDVYTDLHQWITDNGYERTPEKWTLEIYSEWSENEDNVDLCDPVK</sequence>
<evidence type="ECO:0000313" key="3">
    <source>
        <dbReference type="Proteomes" id="UP001596990"/>
    </source>
</evidence>
<organism evidence="2 3">
    <name type="scientific">Thalassobacillus hwangdonensis</name>
    <dbReference type="NCBI Taxonomy" id="546108"/>
    <lineage>
        <taxon>Bacteria</taxon>
        <taxon>Bacillati</taxon>
        <taxon>Bacillota</taxon>
        <taxon>Bacilli</taxon>
        <taxon>Bacillales</taxon>
        <taxon>Bacillaceae</taxon>
        <taxon>Thalassobacillus</taxon>
    </lineage>
</organism>
<evidence type="ECO:0000313" key="2">
    <source>
        <dbReference type="EMBL" id="MFD1020927.1"/>
    </source>
</evidence>
<protein>
    <submittedName>
        <fullName evidence="2">GyrI-like domain-containing protein</fullName>
    </submittedName>
</protein>
<evidence type="ECO:0000259" key="1">
    <source>
        <dbReference type="SMART" id="SM00871"/>
    </source>
</evidence>
<reference evidence="3" key="1">
    <citation type="journal article" date="2019" name="Int. J. Syst. Evol. Microbiol.">
        <title>The Global Catalogue of Microorganisms (GCM) 10K type strain sequencing project: providing services to taxonomists for standard genome sequencing and annotation.</title>
        <authorList>
            <consortium name="The Broad Institute Genomics Platform"/>
            <consortium name="The Broad Institute Genome Sequencing Center for Infectious Disease"/>
            <person name="Wu L."/>
            <person name="Ma J."/>
        </authorList>
    </citation>
    <scope>NUCLEOTIDE SEQUENCE [LARGE SCALE GENOMIC DNA]</scope>
    <source>
        <strain evidence="3">CCUG 56607</strain>
    </source>
</reference>
<dbReference type="SMART" id="SM00871">
    <property type="entry name" value="AraC_E_bind"/>
    <property type="match status" value="1"/>
</dbReference>
<dbReference type="Proteomes" id="UP001596990">
    <property type="component" value="Unassembled WGS sequence"/>
</dbReference>
<dbReference type="InterPro" id="IPR053182">
    <property type="entry name" value="YobU-like_regulator"/>
</dbReference>
<gene>
    <name evidence="2" type="ORF">ACFQ2J_17190</name>
</gene>
<dbReference type="SUPFAM" id="SSF55136">
    <property type="entry name" value="Probable bacterial effector-binding domain"/>
    <property type="match status" value="1"/>
</dbReference>
<dbReference type="Gene3D" id="3.20.80.10">
    <property type="entry name" value="Regulatory factor, effector binding domain"/>
    <property type="match status" value="1"/>
</dbReference>
<dbReference type="PANTHER" id="PTHR36444">
    <property type="entry name" value="TRANSCRIPTIONAL REGULATOR PROTEIN YOBU-RELATED"/>
    <property type="match status" value="1"/>
</dbReference>
<dbReference type="RefSeq" id="WP_386063469.1">
    <property type="nucleotide sequence ID" value="NZ_JBHTKL010000006.1"/>
</dbReference>
<dbReference type="InterPro" id="IPR029441">
    <property type="entry name" value="Cass2"/>
</dbReference>
<proteinExistence type="predicted"/>
<name>A0ABW3L579_9BACI</name>
<comment type="caution">
    <text evidence="2">The sequence shown here is derived from an EMBL/GenBank/DDBJ whole genome shotgun (WGS) entry which is preliminary data.</text>
</comment>